<keyword evidence="1" id="KW-0472">Membrane</keyword>
<keyword evidence="1" id="KW-0812">Transmembrane</keyword>
<keyword evidence="1" id="KW-1133">Transmembrane helix</keyword>
<name>A0A0F8ZU55_9ZZZZ</name>
<comment type="caution">
    <text evidence="2">The sequence shown here is derived from an EMBL/GenBank/DDBJ whole genome shotgun (WGS) entry which is preliminary data.</text>
</comment>
<feature type="transmembrane region" description="Helical" evidence="1">
    <location>
        <begin position="28"/>
        <end position="46"/>
    </location>
</feature>
<proteinExistence type="predicted"/>
<feature type="non-terminal residue" evidence="2">
    <location>
        <position position="56"/>
    </location>
</feature>
<accession>A0A0F8ZU55</accession>
<reference evidence="2" key="1">
    <citation type="journal article" date="2015" name="Nature">
        <title>Complex archaea that bridge the gap between prokaryotes and eukaryotes.</title>
        <authorList>
            <person name="Spang A."/>
            <person name="Saw J.H."/>
            <person name="Jorgensen S.L."/>
            <person name="Zaremba-Niedzwiedzka K."/>
            <person name="Martijn J."/>
            <person name="Lind A.E."/>
            <person name="van Eijk R."/>
            <person name="Schleper C."/>
            <person name="Guy L."/>
            <person name="Ettema T.J."/>
        </authorList>
    </citation>
    <scope>NUCLEOTIDE SEQUENCE</scope>
</reference>
<dbReference type="EMBL" id="LAZR01061478">
    <property type="protein sequence ID" value="KKK63506.1"/>
    <property type="molecule type" value="Genomic_DNA"/>
</dbReference>
<dbReference type="AlphaFoldDB" id="A0A0F8ZU55"/>
<sequence>MSFLVSRTTGGIRERYEFARSRIRRETLFVTTALVFIFLIGFLIRFTPYFKFDYVL</sequence>
<organism evidence="2">
    <name type="scientific">marine sediment metagenome</name>
    <dbReference type="NCBI Taxonomy" id="412755"/>
    <lineage>
        <taxon>unclassified sequences</taxon>
        <taxon>metagenomes</taxon>
        <taxon>ecological metagenomes</taxon>
    </lineage>
</organism>
<protein>
    <submittedName>
        <fullName evidence="2">Uncharacterized protein</fullName>
    </submittedName>
</protein>
<evidence type="ECO:0000313" key="2">
    <source>
        <dbReference type="EMBL" id="KKK63506.1"/>
    </source>
</evidence>
<evidence type="ECO:0000256" key="1">
    <source>
        <dbReference type="SAM" id="Phobius"/>
    </source>
</evidence>
<gene>
    <name evidence="2" type="ORF">LCGC14_2993580</name>
</gene>